<evidence type="ECO:0000256" key="1">
    <source>
        <dbReference type="SAM" id="MobiDB-lite"/>
    </source>
</evidence>
<feature type="compositionally biased region" description="Low complexity" evidence="1">
    <location>
        <begin position="10"/>
        <end position="24"/>
    </location>
</feature>
<proteinExistence type="predicted"/>
<protein>
    <submittedName>
        <fullName evidence="2">Uncharacterized protein</fullName>
    </submittedName>
</protein>
<feature type="region of interest" description="Disordered" evidence="1">
    <location>
        <begin position="1"/>
        <end position="66"/>
    </location>
</feature>
<feature type="region of interest" description="Disordered" evidence="1">
    <location>
        <begin position="82"/>
        <end position="198"/>
    </location>
</feature>
<dbReference type="HOGENOM" id="CLU_1046223_0_0_1"/>
<feature type="compositionally biased region" description="Basic and acidic residues" evidence="1">
    <location>
        <begin position="146"/>
        <end position="155"/>
    </location>
</feature>
<feature type="compositionally biased region" description="Low complexity" evidence="1">
    <location>
        <begin position="254"/>
        <end position="266"/>
    </location>
</feature>
<evidence type="ECO:0000313" key="2">
    <source>
        <dbReference type="EMBL" id="EQK98138.1"/>
    </source>
</evidence>
<dbReference type="Proteomes" id="UP000019374">
    <property type="component" value="Unassembled WGS sequence"/>
</dbReference>
<feature type="compositionally biased region" description="Polar residues" evidence="1">
    <location>
        <begin position="96"/>
        <end position="113"/>
    </location>
</feature>
<sequence>MPASLRPIRLPHQLSQQQLLQLPLKRTHEAAPTDASNDEAAAQTDASPKQAPSRKPSLQIHTPSSEAALKASLEAALNAALEAAPSIPRSRRTKRSFTQQAPSSNTVTANPVEQSKPRSSSQRSSRSSSLDTHEAAHTDASLKPSAENRHCEPPRRSKASLEAALNAALEAAPSKPRSRRTQKLLPTNKPPAESRHCKESRSALVRYLNEGYHHTKRTQTFFQFVTRQAQNAPADDHTPFVPRFGRAPTAPRDNNNSTTTTAASRA</sequence>
<feature type="region of interest" description="Disordered" evidence="1">
    <location>
        <begin position="230"/>
        <end position="266"/>
    </location>
</feature>
<organism evidence="2 3">
    <name type="scientific">Ophiocordyceps sinensis (strain Co18 / CGMCC 3.14243)</name>
    <name type="common">Yarsagumba caterpillar fungus</name>
    <name type="synonym">Hirsutella sinensis</name>
    <dbReference type="NCBI Taxonomy" id="911162"/>
    <lineage>
        <taxon>Eukaryota</taxon>
        <taxon>Fungi</taxon>
        <taxon>Dikarya</taxon>
        <taxon>Ascomycota</taxon>
        <taxon>Pezizomycotina</taxon>
        <taxon>Sordariomycetes</taxon>
        <taxon>Hypocreomycetidae</taxon>
        <taxon>Hypocreales</taxon>
        <taxon>Ophiocordycipitaceae</taxon>
        <taxon>Ophiocordyceps</taxon>
    </lineage>
</organism>
<gene>
    <name evidence="2" type="ORF">OCS_06149</name>
</gene>
<dbReference type="AlphaFoldDB" id="T5A6E5"/>
<reference evidence="2 3" key="1">
    <citation type="journal article" date="2013" name="Chin. Sci. Bull.">
        <title>Genome survey uncovers the secrets of sex and lifestyle in caterpillar fungus.</title>
        <authorList>
            <person name="Hu X."/>
            <person name="Zhang Y."/>
            <person name="Xiao G."/>
            <person name="Zheng P."/>
            <person name="Xia Y."/>
            <person name="Zhang X."/>
            <person name="St Leger R.J."/>
            <person name="Liu X."/>
            <person name="Wang C."/>
        </authorList>
    </citation>
    <scope>NUCLEOTIDE SEQUENCE [LARGE SCALE GENOMIC DNA]</scope>
    <source>
        <strain evidence="3">Co18 / CGMCC 3.14243</strain>
        <tissue evidence="2">Fruit-body</tissue>
    </source>
</reference>
<feature type="compositionally biased region" description="Low complexity" evidence="1">
    <location>
        <begin position="118"/>
        <end position="129"/>
    </location>
</feature>
<name>T5A6E5_OPHSC</name>
<accession>T5A6E5</accession>
<dbReference type="EMBL" id="KE655475">
    <property type="protein sequence ID" value="EQK98138.1"/>
    <property type="molecule type" value="Genomic_DNA"/>
</dbReference>
<evidence type="ECO:0000313" key="3">
    <source>
        <dbReference type="Proteomes" id="UP000019374"/>
    </source>
</evidence>
<feature type="compositionally biased region" description="Low complexity" evidence="1">
    <location>
        <begin position="160"/>
        <end position="172"/>
    </location>
</feature>